<comment type="caution">
    <text evidence="3">The sequence shown here is derived from an EMBL/GenBank/DDBJ whole genome shotgun (WGS) entry which is preliminary data.</text>
</comment>
<feature type="domain" description="Bacteriophage T5 Orf172 DNA-binding" evidence="2">
    <location>
        <begin position="245"/>
        <end position="332"/>
    </location>
</feature>
<dbReference type="EMBL" id="JARJCM010000156">
    <property type="protein sequence ID" value="KAJ7025260.1"/>
    <property type="molecule type" value="Genomic_DNA"/>
</dbReference>
<dbReference type="Proteomes" id="UP001218188">
    <property type="component" value="Unassembled WGS sequence"/>
</dbReference>
<name>A0AAD6SD39_9AGAR</name>
<evidence type="ECO:0000259" key="2">
    <source>
        <dbReference type="Pfam" id="PF10544"/>
    </source>
</evidence>
<feature type="region of interest" description="Disordered" evidence="1">
    <location>
        <begin position="129"/>
        <end position="148"/>
    </location>
</feature>
<evidence type="ECO:0000313" key="3">
    <source>
        <dbReference type="EMBL" id="KAJ7025260.1"/>
    </source>
</evidence>
<dbReference type="InterPro" id="IPR018306">
    <property type="entry name" value="Phage_T5_Orf172_DNA-bd"/>
</dbReference>
<dbReference type="AlphaFoldDB" id="A0AAD6SD39"/>
<feature type="compositionally biased region" description="Basic and acidic residues" evidence="1">
    <location>
        <begin position="54"/>
        <end position="63"/>
    </location>
</feature>
<keyword evidence="4" id="KW-1185">Reference proteome</keyword>
<dbReference type="Pfam" id="PF10544">
    <property type="entry name" value="T5orf172"/>
    <property type="match status" value="1"/>
</dbReference>
<gene>
    <name evidence="3" type="ORF">C8F04DRAFT_1191612</name>
</gene>
<evidence type="ECO:0000256" key="1">
    <source>
        <dbReference type="SAM" id="MobiDB-lite"/>
    </source>
</evidence>
<reference evidence="3" key="1">
    <citation type="submission" date="2023-03" db="EMBL/GenBank/DDBJ databases">
        <title>Massive genome expansion in bonnet fungi (Mycena s.s.) driven by repeated elements and novel gene families across ecological guilds.</title>
        <authorList>
            <consortium name="Lawrence Berkeley National Laboratory"/>
            <person name="Harder C.B."/>
            <person name="Miyauchi S."/>
            <person name="Viragh M."/>
            <person name="Kuo A."/>
            <person name="Thoen E."/>
            <person name="Andreopoulos B."/>
            <person name="Lu D."/>
            <person name="Skrede I."/>
            <person name="Drula E."/>
            <person name="Henrissat B."/>
            <person name="Morin E."/>
            <person name="Kohler A."/>
            <person name="Barry K."/>
            <person name="LaButti K."/>
            <person name="Morin E."/>
            <person name="Salamov A."/>
            <person name="Lipzen A."/>
            <person name="Mereny Z."/>
            <person name="Hegedus B."/>
            <person name="Baldrian P."/>
            <person name="Stursova M."/>
            <person name="Weitz H."/>
            <person name="Taylor A."/>
            <person name="Grigoriev I.V."/>
            <person name="Nagy L.G."/>
            <person name="Martin F."/>
            <person name="Kauserud H."/>
        </authorList>
    </citation>
    <scope>NUCLEOTIDE SEQUENCE</scope>
    <source>
        <strain evidence="3">CBHHK200</strain>
    </source>
</reference>
<sequence length="420" mass="46860">MVGPEAVMEAEAERCRWKGARWSEDEKKDEGAREVGYAAHSTEAEYGVAGVVGERADREEGNEGRGGQGGIGDGMYSGGGGNLVEGRSSSVPHLSLKLDNAPAEGRGCLLGGGPSAMWTRALSVGEGVGSRDCGERGERDSAELSGTGNERERDVTWFLERSIERRRACAAVETCLFRPLRCIEVGQTCLDPLDSATWTHPRHGSLLPPRSPARGPAFCRTIAWKHVQALALLAGGILMSTTGTLEIKAGHTNNLERRLGEYNVCTPEYTFFWNCAYCTTRRMLLERLVHLALQQLGAKLRRYRCHRCGKRHREYYNIVRAGGFAGVERIIRHWLWKMGEIGSVSRDRRQNVGTKGQERVDLRWIEGFVMERVYAIWIPLITEPDAERRERAEQVKIVLGLKGGGLSWLRLKWLKWLMPA</sequence>
<feature type="region of interest" description="Disordered" evidence="1">
    <location>
        <begin position="53"/>
        <end position="82"/>
    </location>
</feature>
<feature type="compositionally biased region" description="Gly residues" evidence="1">
    <location>
        <begin position="64"/>
        <end position="82"/>
    </location>
</feature>
<protein>
    <recommendedName>
        <fullName evidence="2">Bacteriophage T5 Orf172 DNA-binding domain-containing protein</fullName>
    </recommendedName>
</protein>
<proteinExistence type="predicted"/>
<evidence type="ECO:0000313" key="4">
    <source>
        <dbReference type="Proteomes" id="UP001218188"/>
    </source>
</evidence>
<organism evidence="3 4">
    <name type="scientific">Mycena alexandri</name>
    <dbReference type="NCBI Taxonomy" id="1745969"/>
    <lineage>
        <taxon>Eukaryota</taxon>
        <taxon>Fungi</taxon>
        <taxon>Dikarya</taxon>
        <taxon>Basidiomycota</taxon>
        <taxon>Agaricomycotina</taxon>
        <taxon>Agaricomycetes</taxon>
        <taxon>Agaricomycetidae</taxon>
        <taxon>Agaricales</taxon>
        <taxon>Marasmiineae</taxon>
        <taxon>Mycenaceae</taxon>
        <taxon>Mycena</taxon>
    </lineage>
</organism>
<feature type="compositionally biased region" description="Basic and acidic residues" evidence="1">
    <location>
        <begin position="132"/>
        <end position="142"/>
    </location>
</feature>
<accession>A0AAD6SD39</accession>